<protein>
    <submittedName>
        <fullName evidence="1">Uncharacterized protein</fullName>
    </submittedName>
</protein>
<evidence type="ECO:0000313" key="2">
    <source>
        <dbReference type="Proteomes" id="UP000499080"/>
    </source>
</evidence>
<keyword evidence="2" id="KW-1185">Reference proteome</keyword>
<comment type="caution">
    <text evidence="1">The sequence shown here is derived from an EMBL/GenBank/DDBJ whole genome shotgun (WGS) entry which is preliminary data.</text>
</comment>
<accession>A0A4Y2TN89</accession>
<sequence>MPSGKSGTPSSARKSFWNKKSLGMFVHIKIFSICIPVLGREPSQEGRLWATSRAPVDGAVIAIRAPSCREPSAVRDV</sequence>
<reference evidence="1 2" key="1">
    <citation type="journal article" date="2019" name="Sci. Rep.">
        <title>Orb-weaving spider Araneus ventricosus genome elucidates the spidroin gene catalogue.</title>
        <authorList>
            <person name="Kono N."/>
            <person name="Nakamura H."/>
            <person name="Ohtoshi R."/>
            <person name="Moran D.A.P."/>
            <person name="Shinohara A."/>
            <person name="Yoshida Y."/>
            <person name="Fujiwara M."/>
            <person name="Mori M."/>
            <person name="Tomita M."/>
            <person name="Arakawa K."/>
        </authorList>
    </citation>
    <scope>NUCLEOTIDE SEQUENCE [LARGE SCALE GENOMIC DNA]</scope>
</reference>
<proteinExistence type="predicted"/>
<dbReference type="EMBL" id="BGPR01029752">
    <property type="protein sequence ID" value="GBO01732.1"/>
    <property type="molecule type" value="Genomic_DNA"/>
</dbReference>
<organism evidence="1 2">
    <name type="scientific">Araneus ventricosus</name>
    <name type="common">Orbweaver spider</name>
    <name type="synonym">Epeira ventricosa</name>
    <dbReference type="NCBI Taxonomy" id="182803"/>
    <lineage>
        <taxon>Eukaryota</taxon>
        <taxon>Metazoa</taxon>
        <taxon>Ecdysozoa</taxon>
        <taxon>Arthropoda</taxon>
        <taxon>Chelicerata</taxon>
        <taxon>Arachnida</taxon>
        <taxon>Araneae</taxon>
        <taxon>Araneomorphae</taxon>
        <taxon>Entelegynae</taxon>
        <taxon>Araneoidea</taxon>
        <taxon>Araneidae</taxon>
        <taxon>Araneus</taxon>
    </lineage>
</organism>
<evidence type="ECO:0000313" key="1">
    <source>
        <dbReference type="EMBL" id="GBO01732.1"/>
    </source>
</evidence>
<name>A0A4Y2TN89_ARAVE</name>
<gene>
    <name evidence="1" type="ORF">AVEN_156073_1</name>
</gene>
<dbReference type="AlphaFoldDB" id="A0A4Y2TN89"/>
<dbReference type="Proteomes" id="UP000499080">
    <property type="component" value="Unassembled WGS sequence"/>
</dbReference>